<dbReference type="AlphaFoldDB" id="A0ABD5VCI8"/>
<keyword evidence="3" id="KW-0808">Transferase</keyword>
<evidence type="ECO:0000313" key="4">
    <source>
        <dbReference type="Proteomes" id="UP001596395"/>
    </source>
</evidence>
<comment type="caution">
    <text evidence="3">The sequence shown here is derived from an EMBL/GenBank/DDBJ whole genome shotgun (WGS) entry which is preliminary data.</text>
</comment>
<dbReference type="InterPro" id="IPR028098">
    <property type="entry name" value="Glyco_trans_4-like_N"/>
</dbReference>
<evidence type="ECO:0000313" key="3">
    <source>
        <dbReference type="EMBL" id="MFC6951671.1"/>
    </source>
</evidence>
<evidence type="ECO:0000259" key="1">
    <source>
        <dbReference type="Pfam" id="PF00534"/>
    </source>
</evidence>
<keyword evidence="4" id="KW-1185">Reference proteome</keyword>
<name>A0ABD5VCI8_9EURY</name>
<proteinExistence type="predicted"/>
<sequence length="360" mass="40398">MRVVFVALETAFHRGSEANYRVRGLAERLAARGHDVVVLCGKWWTSADETWTENDVTYEAVVEDVDAERSFRWALTTRIPRRSPDVVHAAGTPASQVPAAKKGARMARAPLVTEWYGDVDGYGRTERKALSKPDRVLVPSELVETEVREHVDLAADAVEVVPNSVDVDRIRATDPVRAGDVVYARRLDEGANLESLLLALAELRQTDWTATVVGDGPEREAYERQARDLRIDDRITWLGECTRDERISVYRGAHVFAQTANECLFPTEFLWALASGCVGIVEYHANSSAHELVEHYLKPGGDRDRAFRTTSEQELADAIRDAASLDRLDYDPAFDEYDHDAVLETYLQCYREEVEAAGLF</sequence>
<dbReference type="EMBL" id="JBHSXN010000001">
    <property type="protein sequence ID" value="MFC6951671.1"/>
    <property type="molecule type" value="Genomic_DNA"/>
</dbReference>
<dbReference type="Pfam" id="PF13439">
    <property type="entry name" value="Glyco_transf_4"/>
    <property type="match status" value="1"/>
</dbReference>
<evidence type="ECO:0000259" key="2">
    <source>
        <dbReference type="Pfam" id="PF13439"/>
    </source>
</evidence>
<dbReference type="Gene3D" id="3.40.50.2000">
    <property type="entry name" value="Glycogen Phosphorylase B"/>
    <property type="match status" value="2"/>
</dbReference>
<reference evidence="3 4" key="1">
    <citation type="journal article" date="2019" name="Int. J. Syst. Evol. Microbiol.">
        <title>The Global Catalogue of Microorganisms (GCM) 10K type strain sequencing project: providing services to taxonomists for standard genome sequencing and annotation.</title>
        <authorList>
            <consortium name="The Broad Institute Genomics Platform"/>
            <consortium name="The Broad Institute Genome Sequencing Center for Infectious Disease"/>
            <person name="Wu L."/>
            <person name="Ma J."/>
        </authorList>
    </citation>
    <scope>NUCLEOTIDE SEQUENCE [LARGE SCALE GENOMIC DNA]</scope>
    <source>
        <strain evidence="3 4">GX26</strain>
    </source>
</reference>
<protein>
    <submittedName>
        <fullName evidence="3">Glycosyltransferase family 4 protein</fullName>
        <ecNumber evidence="3">2.4.-.-</ecNumber>
    </submittedName>
</protein>
<organism evidence="3 4">
    <name type="scientific">Halorubellus litoreus</name>
    <dbReference type="NCBI Taxonomy" id="755308"/>
    <lineage>
        <taxon>Archaea</taxon>
        <taxon>Methanobacteriati</taxon>
        <taxon>Methanobacteriota</taxon>
        <taxon>Stenosarchaea group</taxon>
        <taxon>Halobacteria</taxon>
        <taxon>Halobacteriales</taxon>
        <taxon>Halorubellaceae</taxon>
        <taxon>Halorubellus</taxon>
    </lineage>
</organism>
<dbReference type="Proteomes" id="UP001596395">
    <property type="component" value="Unassembled WGS sequence"/>
</dbReference>
<dbReference type="EC" id="2.4.-.-" evidence="3"/>
<accession>A0ABD5VCI8</accession>
<dbReference type="PANTHER" id="PTHR12526:SF630">
    <property type="entry name" value="GLYCOSYLTRANSFERASE"/>
    <property type="match status" value="1"/>
</dbReference>
<feature type="domain" description="Glycosyl transferase family 1" evidence="1">
    <location>
        <begin position="181"/>
        <end position="324"/>
    </location>
</feature>
<gene>
    <name evidence="3" type="ORF">ACFQGB_02230</name>
</gene>
<dbReference type="CDD" id="cd03801">
    <property type="entry name" value="GT4_PimA-like"/>
    <property type="match status" value="1"/>
</dbReference>
<dbReference type="Pfam" id="PF00534">
    <property type="entry name" value="Glycos_transf_1"/>
    <property type="match status" value="1"/>
</dbReference>
<keyword evidence="3" id="KW-0328">Glycosyltransferase</keyword>
<dbReference type="PANTHER" id="PTHR12526">
    <property type="entry name" value="GLYCOSYLTRANSFERASE"/>
    <property type="match status" value="1"/>
</dbReference>
<dbReference type="RefSeq" id="WP_336348691.1">
    <property type="nucleotide sequence ID" value="NZ_JAZAQL010000001.1"/>
</dbReference>
<dbReference type="SUPFAM" id="SSF53756">
    <property type="entry name" value="UDP-Glycosyltransferase/glycogen phosphorylase"/>
    <property type="match status" value="1"/>
</dbReference>
<feature type="domain" description="Glycosyltransferase subfamily 4-like N-terminal" evidence="2">
    <location>
        <begin position="21"/>
        <end position="169"/>
    </location>
</feature>
<dbReference type="InterPro" id="IPR001296">
    <property type="entry name" value="Glyco_trans_1"/>
</dbReference>
<dbReference type="GO" id="GO:0016757">
    <property type="term" value="F:glycosyltransferase activity"/>
    <property type="evidence" value="ECO:0007669"/>
    <property type="project" value="UniProtKB-KW"/>
</dbReference>